<proteinExistence type="predicted"/>
<accession>A0A6J7QJ07</accession>
<evidence type="ECO:0000313" key="1">
    <source>
        <dbReference type="EMBL" id="CAB5016419.1"/>
    </source>
</evidence>
<dbReference type="AlphaFoldDB" id="A0A6J7QJ07"/>
<name>A0A6J7QJ07_9ZZZZ</name>
<organism evidence="1">
    <name type="scientific">freshwater metagenome</name>
    <dbReference type="NCBI Taxonomy" id="449393"/>
    <lineage>
        <taxon>unclassified sequences</taxon>
        <taxon>metagenomes</taxon>
        <taxon>ecological metagenomes</taxon>
    </lineage>
</organism>
<protein>
    <submittedName>
        <fullName evidence="1">Unannotated protein</fullName>
    </submittedName>
</protein>
<dbReference type="EMBL" id="CAFBOZ010000232">
    <property type="protein sequence ID" value="CAB5016419.1"/>
    <property type="molecule type" value="Genomic_DNA"/>
</dbReference>
<gene>
    <name evidence="1" type="ORF">UFOPK3992_01483</name>
</gene>
<sequence>MLTDDQRSVYSRLADVLIPSAEGMPSASEADVPTKWINDALGYRPDLVPAFMRALELGTDDDAEAAVLHINASDSVAFDALGVLTSGSYFLNPTVKELIGYPGQVPSPAYDDTETYIDMLAAVVERGPIFRPTVR</sequence>
<reference evidence="1" key="1">
    <citation type="submission" date="2020-05" db="EMBL/GenBank/DDBJ databases">
        <authorList>
            <person name="Chiriac C."/>
            <person name="Salcher M."/>
            <person name="Ghai R."/>
            <person name="Kavagutti S V."/>
        </authorList>
    </citation>
    <scope>NUCLEOTIDE SEQUENCE</scope>
</reference>